<accession>A0A0A9BQJ9</accession>
<reference evidence="1" key="2">
    <citation type="journal article" date="2015" name="Data Brief">
        <title>Shoot transcriptome of the giant reed, Arundo donax.</title>
        <authorList>
            <person name="Barrero R.A."/>
            <person name="Guerrero F.D."/>
            <person name="Moolhuijzen P."/>
            <person name="Goolsby J.A."/>
            <person name="Tidwell J."/>
            <person name="Bellgard S.E."/>
            <person name="Bellgard M.I."/>
        </authorList>
    </citation>
    <scope>NUCLEOTIDE SEQUENCE</scope>
    <source>
        <tissue evidence="1">Shoot tissue taken approximately 20 cm above the soil surface</tissue>
    </source>
</reference>
<reference evidence="1" key="1">
    <citation type="submission" date="2014-09" db="EMBL/GenBank/DDBJ databases">
        <authorList>
            <person name="Magalhaes I.L.F."/>
            <person name="Oliveira U."/>
            <person name="Santos F.R."/>
            <person name="Vidigal T.H.D.A."/>
            <person name="Brescovit A.D."/>
            <person name="Santos A.J."/>
        </authorList>
    </citation>
    <scope>NUCLEOTIDE SEQUENCE</scope>
    <source>
        <tissue evidence="1">Shoot tissue taken approximately 20 cm above the soil surface</tissue>
    </source>
</reference>
<dbReference type="AlphaFoldDB" id="A0A0A9BQJ9"/>
<evidence type="ECO:0000313" key="1">
    <source>
        <dbReference type="EMBL" id="JAD66254.1"/>
    </source>
</evidence>
<dbReference type="EMBL" id="GBRH01231641">
    <property type="protein sequence ID" value="JAD66254.1"/>
    <property type="molecule type" value="Transcribed_RNA"/>
</dbReference>
<sequence>MLGIGSGAGTRSAAPE</sequence>
<proteinExistence type="predicted"/>
<protein>
    <submittedName>
        <fullName evidence="1">Uncharacterized protein</fullName>
    </submittedName>
</protein>
<name>A0A0A9BQJ9_ARUDO</name>
<organism evidence="1">
    <name type="scientific">Arundo donax</name>
    <name type="common">Giant reed</name>
    <name type="synonym">Donax arundinaceus</name>
    <dbReference type="NCBI Taxonomy" id="35708"/>
    <lineage>
        <taxon>Eukaryota</taxon>
        <taxon>Viridiplantae</taxon>
        <taxon>Streptophyta</taxon>
        <taxon>Embryophyta</taxon>
        <taxon>Tracheophyta</taxon>
        <taxon>Spermatophyta</taxon>
        <taxon>Magnoliopsida</taxon>
        <taxon>Liliopsida</taxon>
        <taxon>Poales</taxon>
        <taxon>Poaceae</taxon>
        <taxon>PACMAD clade</taxon>
        <taxon>Arundinoideae</taxon>
        <taxon>Arundineae</taxon>
        <taxon>Arundo</taxon>
    </lineage>
</organism>